<comment type="subunit">
    <text evidence="4">Homohexamer; trimer of dimers.</text>
</comment>
<evidence type="ECO:0000256" key="3">
    <source>
        <dbReference type="ARBA" id="ARBA00007186"/>
    </source>
</evidence>
<evidence type="ECO:0000256" key="5">
    <source>
        <dbReference type="ARBA" id="ARBA00012670"/>
    </source>
</evidence>
<dbReference type="SMART" id="SM00813">
    <property type="entry name" value="Alpha-L-AF_C"/>
    <property type="match status" value="1"/>
</dbReference>
<keyword evidence="7" id="KW-0119">Carbohydrate metabolism</keyword>
<evidence type="ECO:0000313" key="10">
    <source>
        <dbReference type="EMBL" id="EXM38400.1"/>
    </source>
</evidence>
<dbReference type="OrthoDB" id="9758333at2"/>
<evidence type="ECO:0000256" key="2">
    <source>
        <dbReference type="ARBA" id="ARBA00004881"/>
    </source>
</evidence>
<organism evidence="11 12">
    <name type="scientific">Ruminococcus albus SY3</name>
    <dbReference type="NCBI Taxonomy" id="1341156"/>
    <lineage>
        <taxon>Bacteria</taxon>
        <taxon>Bacillati</taxon>
        <taxon>Bacillota</taxon>
        <taxon>Clostridia</taxon>
        <taxon>Eubacteriales</taxon>
        <taxon>Oscillospiraceae</taxon>
        <taxon>Ruminococcus</taxon>
    </lineage>
</organism>
<keyword evidence="8" id="KW-0326">Glycosidase</keyword>
<dbReference type="InterPro" id="IPR017853">
    <property type="entry name" value="GH"/>
</dbReference>
<sequence>MKNFKMLVNANDKTGHINREIYGHFSEHLGRCIYGGIYVGEDSSIPNIHGIRKDVIEAFKQIKMPVLRWPGGCFADEYHWKDGIGDKSTRKKMVNTNWGGVVEDNSFGTHEFMELCELVGCEPYIAGNVGSGTVQEMAEWIEYMTFDGISPMSELRKKNGREKPWKLKYFGIGNENWGCGGNMRPEYYLDQYRQYQSYCKNYSGNELFKVACGPGGGGEDWYNWTQVLMKNLNPDQAKGISFHAYNVPDWIDKGSSTEFDSNDYYTILNLANYVDVMLTRHTEIMNRYDPDNKIGLIMDEWGNWFNVEPGTNPGFLYQQNTMRDAIVAAMQLNIFNRHCKRVIMANIAQVVNVLQAIILTEGEKLVKTPTYHVFDMFKAHQDAECVYCHTDNENCCGGKSVPMISSSASVKDGVMTITLANCSIDDDAELSCDICNFDAKEVKAHILTEDVHACNTFEDPEKVAIKPHDVKLENSKLTVKLPACSVVEITLN</sequence>
<evidence type="ECO:0000259" key="9">
    <source>
        <dbReference type="SMART" id="SM00813"/>
    </source>
</evidence>
<dbReference type="Pfam" id="PF22848">
    <property type="entry name" value="ASD1_dom"/>
    <property type="match status" value="1"/>
</dbReference>
<reference evidence="11 12" key="1">
    <citation type="submission" date="2013-06" db="EMBL/GenBank/DDBJ databases">
        <title>Rumen cellulosomics: divergent fiber-degrading strategies revealed by comparative genome-wide analysis of six Ruminococcal strains.</title>
        <authorList>
            <person name="Dassa B."/>
            <person name="Borovok I."/>
            <person name="Lamed R."/>
            <person name="Flint H."/>
            <person name="Yeoman C.J."/>
            <person name="White B."/>
            <person name="Bayer E.A."/>
        </authorList>
    </citation>
    <scope>NUCLEOTIDE SEQUENCE [LARGE SCALE GENOMIC DNA]</scope>
    <source>
        <strain evidence="11 12">SY3</strain>
    </source>
</reference>
<dbReference type="SUPFAM" id="SSF51011">
    <property type="entry name" value="Glycosyl hydrolase domain"/>
    <property type="match status" value="1"/>
</dbReference>
<dbReference type="Gene3D" id="2.60.40.1180">
    <property type="entry name" value="Golgi alpha-mannosidase II"/>
    <property type="match status" value="1"/>
</dbReference>
<keyword evidence="6" id="KW-0378">Hydrolase</keyword>
<comment type="catalytic activity">
    <reaction evidence="1">
        <text>Hydrolysis of terminal non-reducing alpha-L-arabinofuranoside residues in alpha-L-arabinosides.</text>
        <dbReference type="EC" id="3.2.1.55"/>
    </reaction>
</comment>
<dbReference type="Gene3D" id="3.20.20.80">
    <property type="entry name" value="Glycosidases"/>
    <property type="match status" value="1"/>
</dbReference>
<dbReference type="Proteomes" id="UP000021369">
    <property type="component" value="Unassembled WGS sequence"/>
</dbReference>
<name>A0A011VUC2_RUMAL</name>
<comment type="pathway">
    <text evidence="2">Glycan metabolism.</text>
</comment>
<comment type="caution">
    <text evidence="11">The sequence shown here is derived from an EMBL/GenBank/DDBJ whole genome shotgun (WGS) entry which is preliminary data.</text>
</comment>
<evidence type="ECO:0000256" key="8">
    <source>
        <dbReference type="ARBA" id="ARBA00023295"/>
    </source>
</evidence>
<evidence type="ECO:0000256" key="7">
    <source>
        <dbReference type="ARBA" id="ARBA00023277"/>
    </source>
</evidence>
<protein>
    <recommendedName>
        <fullName evidence="5">non-reducing end alpha-L-arabinofuranosidase</fullName>
        <ecNumber evidence="5">3.2.1.55</ecNumber>
    </recommendedName>
</protein>
<dbReference type="GO" id="GO:0046556">
    <property type="term" value="F:alpha-L-arabinofuranosidase activity"/>
    <property type="evidence" value="ECO:0007669"/>
    <property type="project" value="UniProtKB-EC"/>
</dbReference>
<dbReference type="GO" id="GO:0000272">
    <property type="term" value="P:polysaccharide catabolic process"/>
    <property type="evidence" value="ECO:0007669"/>
    <property type="project" value="TreeGrafter"/>
</dbReference>
<dbReference type="InterPro" id="IPR055235">
    <property type="entry name" value="ASD1_cat"/>
</dbReference>
<dbReference type="Pfam" id="PF06964">
    <property type="entry name" value="Alpha-L-AF_C"/>
    <property type="match status" value="1"/>
</dbReference>
<evidence type="ECO:0000256" key="6">
    <source>
        <dbReference type="ARBA" id="ARBA00022801"/>
    </source>
</evidence>
<dbReference type="InterPro" id="IPR013780">
    <property type="entry name" value="Glyco_hydro_b"/>
</dbReference>
<gene>
    <name evidence="11" type="ORF">RASY3_11070</name>
    <name evidence="10" type="ORF">RASY3_19760</name>
</gene>
<dbReference type="GO" id="GO:0046373">
    <property type="term" value="P:L-arabinose metabolic process"/>
    <property type="evidence" value="ECO:0007669"/>
    <property type="project" value="InterPro"/>
</dbReference>
<dbReference type="EMBL" id="JEOB01000003">
    <property type="protein sequence ID" value="EXM38871.1"/>
    <property type="molecule type" value="Genomic_DNA"/>
</dbReference>
<evidence type="ECO:0000256" key="4">
    <source>
        <dbReference type="ARBA" id="ARBA00011165"/>
    </source>
</evidence>
<dbReference type="AlphaFoldDB" id="A0A011VUC2"/>
<dbReference type="SUPFAM" id="SSF51445">
    <property type="entry name" value="(Trans)glycosidases"/>
    <property type="match status" value="1"/>
</dbReference>
<proteinExistence type="inferred from homology"/>
<dbReference type="EC" id="3.2.1.55" evidence="5"/>
<dbReference type="PANTHER" id="PTHR43576">
    <property type="entry name" value="ALPHA-L-ARABINOFURANOSIDASE C-RELATED"/>
    <property type="match status" value="1"/>
</dbReference>
<dbReference type="InterPro" id="IPR010720">
    <property type="entry name" value="Alpha-L-AF_C"/>
</dbReference>
<comment type="similarity">
    <text evidence="3">Belongs to the glycosyl hydrolase 51 family.</text>
</comment>
<dbReference type="PATRIC" id="fig|1341156.4.peg.2158"/>
<dbReference type="RefSeq" id="WP_037288148.1">
    <property type="nucleotide sequence ID" value="NZ_JEOB01000003.1"/>
</dbReference>
<accession>A0A011VUC2</accession>
<dbReference type="EMBL" id="JEOB01000004">
    <property type="protein sequence ID" value="EXM38400.1"/>
    <property type="molecule type" value="Genomic_DNA"/>
</dbReference>
<dbReference type="PANTHER" id="PTHR43576:SF2">
    <property type="entry name" value="INTRACELLULAR EXO-ALPHA-L-ARABINOFURANOSIDASE 2"/>
    <property type="match status" value="1"/>
</dbReference>
<evidence type="ECO:0000256" key="1">
    <source>
        <dbReference type="ARBA" id="ARBA00001462"/>
    </source>
</evidence>
<evidence type="ECO:0000313" key="11">
    <source>
        <dbReference type="EMBL" id="EXM38871.1"/>
    </source>
</evidence>
<feature type="domain" description="Alpha-L-arabinofuranosidase C-terminal" evidence="9">
    <location>
        <begin position="299"/>
        <end position="485"/>
    </location>
</feature>
<evidence type="ECO:0000313" key="12">
    <source>
        <dbReference type="Proteomes" id="UP000021369"/>
    </source>
</evidence>
<keyword evidence="12" id="KW-1185">Reference proteome</keyword>